<reference evidence="4" key="1">
    <citation type="submission" date="2015-08" db="EMBL/GenBank/DDBJ databases">
        <title>Complete DNA Sequence of Pseudomonas syringae pv. actinidiae, the Causal Agent of Kiwifruit Canker Disease.</title>
        <authorList>
            <person name="Rikkerink E.H.A."/>
            <person name="Fineran P.C."/>
        </authorList>
    </citation>
    <scope>NUCLEOTIDE SEQUENCE</scope>
    <source>
        <strain evidence="4">DSM 13666</strain>
    </source>
</reference>
<dbReference type="NCBIfam" id="NF033542">
    <property type="entry name" value="transpos_IS110"/>
    <property type="match status" value="1"/>
</dbReference>
<dbReference type="GO" id="GO:0006313">
    <property type="term" value="P:DNA transposition"/>
    <property type="evidence" value="ECO:0007669"/>
    <property type="project" value="InterPro"/>
</dbReference>
<dbReference type="InterPro" id="IPR047650">
    <property type="entry name" value="Transpos_IS110"/>
</dbReference>
<organism evidence="4">
    <name type="scientific">Halalkalibacterium halodurans</name>
    <name type="common">Bacillus halodurans</name>
    <dbReference type="NCBI Taxonomy" id="86665"/>
    <lineage>
        <taxon>Bacteria</taxon>
        <taxon>Bacillati</taxon>
        <taxon>Bacillota</taxon>
        <taxon>Bacilli</taxon>
        <taxon>Bacillales</taxon>
        <taxon>Bacillaceae</taxon>
        <taxon>Halalkalibacterium (ex Joshi et al. 2022)</taxon>
    </lineage>
</organism>
<accession>A0A0M0KFP8</accession>
<feature type="domain" description="Transposase IS110-like N-terminal" evidence="2">
    <location>
        <begin position="19"/>
        <end position="179"/>
    </location>
</feature>
<proteinExistence type="predicted"/>
<dbReference type="PANTHER" id="PTHR33055:SF13">
    <property type="entry name" value="TRANSPOSASE"/>
    <property type="match status" value="1"/>
</dbReference>
<feature type="domain" description="Transposase IS116/IS110/IS902 C-terminal" evidence="3">
    <location>
        <begin position="289"/>
        <end position="371"/>
    </location>
</feature>
<evidence type="ECO:0000313" key="4">
    <source>
        <dbReference type="EMBL" id="KOO37685.1"/>
    </source>
</evidence>
<dbReference type="Pfam" id="PF02371">
    <property type="entry name" value="Transposase_20"/>
    <property type="match status" value="1"/>
</dbReference>
<dbReference type="GO" id="GO:0003677">
    <property type="term" value="F:DNA binding"/>
    <property type="evidence" value="ECO:0007669"/>
    <property type="project" value="InterPro"/>
</dbReference>
<sequence length="427" mass="48989">MKYNQNHKIKQITESTLVIGVDIAKENHVARAQDARGIEFGKPMNIENSRAGFQRFRLWMKSLMREHAKPDVIVGFEPTGHYWMAFAQFLRHEGIKYVVVNPMHVKKSKELDDNSPTKNDVKDARVIAQLVKDGRYSEPQVPTGIYAELRNGMNLRDRLQEDLQRVRGRILNWLDRFFPEFHEVFKIWEGKAALMTLEAFPLPQEIINLGAEKILRHWKQEVKRAIGIKRANALVAAAKRSVGLTEGLSMARQELQSLMEQYQCLCGQMEQLMQDVEALLEQIPAVPYMMSIPGVGLVTVAGFLAEVGDLSNYTHPRQVQKLAGFNLRENTSGKFRGQTRITKRGRPKLRSLLYAAIRPMVAKNREFKQMHEYLTTRSENPLKKQQSMIALCCKLIRVLFSLGHKRVSYNGEKCLGHIRLQQIQNAA</sequence>
<dbReference type="PATRIC" id="fig|136160.3.peg.522"/>
<dbReference type="EMBL" id="LILD01000001">
    <property type="protein sequence ID" value="KOO37685.1"/>
    <property type="molecule type" value="Genomic_DNA"/>
</dbReference>
<evidence type="ECO:0000259" key="2">
    <source>
        <dbReference type="Pfam" id="PF01548"/>
    </source>
</evidence>
<dbReference type="RefSeq" id="WP_053430222.1">
    <property type="nucleotide sequence ID" value="NZ_CP040441.1"/>
</dbReference>
<protein>
    <submittedName>
        <fullName evidence="4">Transposase</fullName>
    </submittedName>
</protein>
<gene>
    <name evidence="4" type="ORF">AMD02_01610</name>
</gene>
<evidence type="ECO:0000256" key="1">
    <source>
        <dbReference type="SAM" id="Coils"/>
    </source>
</evidence>
<dbReference type="PANTHER" id="PTHR33055">
    <property type="entry name" value="TRANSPOSASE FOR INSERTION SEQUENCE ELEMENT IS1111A"/>
    <property type="match status" value="1"/>
</dbReference>
<evidence type="ECO:0000259" key="3">
    <source>
        <dbReference type="Pfam" id="PF02371"/>
    </source>
</evidence>
<name>A0A4Y7WE53_ALKHA</name>
<dbReference type="Pfam" id="PF01548">
    <property type="entry name" value="DEDD_Tnp_IS110"/>
    <property type="match status" value="1"/>
</dbReference>
<feature type="coiled-coil region" evidence="1">
    <location>
        <begin position="255"/>
        <end position="282"/>
    </location>
</feature>
<dbReference type="InterPro" id="IPR003346">
    <property type="entry name" value="Transposase_20"/>
</dbReference>
<keyword evidence="1" id="KW-0175">Coiled coil</keyword>
<dbReference type="InterPro" id="IPR002525">
    <property type="entry name" value="Transp_IS110-like_N"/>
</dbReference>
<accession>A0A4Y7WE53</accession>
<comment type="caution">
    <text evidence="4">The sequence shown here is derived from an EMBL/GenBank/DDBJ whole genome shotgun (WGS) entry which is preliminary data.</text>
</comment>
<dbReference type="GO" id="GO:0004803">
    <property type="term" value="F:transposase activity"/>
    <property type="evidence" value="ECO:0007669"/>
    <property type="project" value="InterPro"/>
</dbReference>
<dbReference type="AlphaFoldDB" id="A0A4Y7WE53"/>
<dbReference type="GeneID" id="87599216"/>